<accession>A0A9I9EA25</accession>
<proteinExistence type="predicted"/>
<dbReference type="Gramene" id="MELO3C030892.2.1">
    <property type="protein sequence ID" value="MELO3C030892.2.1"/>
    <property type="gene ID" value="MELO3C030892.2"/>
</dbReference>
<organism evidence="1">
    <name type="scientific">Cucumis melo</name>
    <name type="common">Muskmelon</name>
    <dbReference type="NCBI Taxonomy" id="3656"/>
    <lineage>
        <taxon>Eukaryota</taxon>
        <taxon>Viridiplantae</taxon>
        <taxon>Streptophyta</taxon>
        <taxon>Embryophyta</taxon>
        <taxon>Tracheophyta</taxon>
        <taxon>Spermatophyta</taxon>
        <taxon>Magnoliopsida</taxon>
        <taxon>eudicotyledons</taxon>
        <taxon>Gunneridae</taxon>
        <taxon>Pentapetalae</taxon>
        <taxon>rosids</taxon>
        <taxon>fabids</taxon>
        <taxon>Cucurbitales</taxon>
        <taxon>Cucurbitaceae</taxon>
        <taxon>Benincaseae</taxon>
        <taxon>Cucumis</taxon>
    </lineage>
</organism>
<dbReference type="EnsemblPlants" id="MELO3C030892.2.1">
    <property type="protein sequence ID" value="MELO3C030892.2.1"/>
    <property type="gene ID" value="MELO3C030892.2"/>
</dbReference>
<name>A0A9I9EA25_CUCME</name>
<evidence type="ECO:0000313" key="1">
    <source>
        <dbReference type="EnsemblPlants" id="MELO3C030892.2.1"/>
    </source>
</evidence>
<sequence length="68" mass="8016">MISTLYLCLSYLPDLNPEMGGLLESLRSSLTLEGERTKQEVQSYCQVREIHPCYERARYGWRQFQLKS</sequence>
<dbReference type="AlphaFoldDB" id="A0A9I9EA25"/>
<reference evidence="1" key="1">
    <citation type="submission" date="2023-03" db="UniProtKB">
        <authorList>
            <consortium name="EnsemblPlants"/>
        </authorList>
    </citation>
    <scope>IDENTIFICATION</scope>
</reference>
<protein>
    <submittedName>
        <fullName evidence="1">Uncharacterized protein</fullName>
    </submittedName>
</protein>